<accession>A0A075HNE2</accession>
<dbReference type="GO" id="GO:0016853">
    <property type="term" value="F:isomerase activity"/>
    <property type="evidence" value="ECO:0007669"/>
    <property type="project" value="UniProtKB-KW"/>
</dbReference>
<organism evidence="1">
    <name type="scientific">uncultured marine thaumarchaeote KM3_71_H11</name>
    <dbReference type="NCBI Taxonomy" id="1456260"/>
    <lineage>
        <taxon>Archaea</taxon>
        <taxon>Nitrososphaerota</taxon>
        <taxon>environmental samples</taxon>
    </lineage>
</organism>
<name>A0A075HNE2_9ARCH</name>
<reference evidence="1" key="1">
    <citation type="journal article" date="2014" name="Genome Biol. Evol.">
        <title>Pangenome evidence for extensive interdomain horizontal transfer affecting lineage core and shell genes in uncultured planktonic thaumarchaeota and euryarchaeota.</title>
        <authorList>
            <person name="Deschamps P."/>
            <person name="Zivanovic Y."/>
            <person name="Moreira D."/>
            <person name="Rodriguez-Valera F."/>
            <person name="Lopez-Garcia P."/>
        </authorList>
    </citation>
    <scope>NUCLEOTIDE SEQUENCE</scope>
</reference>
<sequence>MIIVLQKKIHHSQITKLDLKSRNVIKPTKKMMRDLKNELSQYLDSNGYLSYSAKKKKYIILGTNSPKNSLAECPECNIGRLTIIISPVTKKRFIGCSNYNNGCTASSPLLQKAKLRGTKTKCKLCKWPIVIFRYNRKQKWAKQCSNFKCKSRKTKS</sequence>
<proteinExistence type="predicted"/>
<dbReference type="AlphaFoldDB" id="A0A075HNE2"/>
<protein>
    <submittedName>
        <fullName evidence="1">DNA topoisomerase type IA Zn finger domain-containing protein</fullName>
    </submittedName>
</protein>
<dbReference type="EMBL" id="KF901040">
    <property type="protein sequence ID" value="AIF15917.1"/>
    <property type="molecule type" value="Genomic_DNA"/>
</dbReference>
<evidence type="ECO:0000313" key="1">
    <source>
        <dbReference type="EMBL" id="AIF15917.1"/>
    </source>
</evidence>
<keyword evidence="1" id="KW-0413">Isomerase</keyword>